<dbReference type="Gene3D" id="3.30.710.10">
    <property type="entry name" value="Potassium Channel Kv1.1, Chain A"/>
    <property type="match status" value="1"/>
</dbReference>
<sequence length="303" mass="33998">MFSTFSGSLAVRFHRRLAESYANGHNTDIKIICKGREFPAIKFVLCVQSDVFAKMFAGDFKESRDGVAELKDEDPETIEKLLDFCHTLGYKLAPESKDSLGPITRHMRIYIAGDKYMIPELRDMAMKNIRAACLAGWRKPVFAEAIEEAYLQTDYPIFQDIVLAVAVAAYDAYVANREEYKAFWEATLEVPGFARDMLLKLPGSRSTFANRRYICPTCSEALNLCLAPDATYEHNCNKKPFTLAGTRTLTQQMCQDLFINVNGDLVGGLSLGFQIDEMPKPSKALKPLFGKIEGRNVFGISPK</sequence>
<name>A0AB34KQX6_9PEZI</name>
<accession>A0AB34KQX6</accession>
<evidence type="ECO:0000313" key="2">
    <source>
        <dbReference type="EMBL" id="KAL1587205.1"/>
    </source>
</evidence>
<dbReference type="PANTHER" id="PTHR47843:SF5">
    <property type="entry name" value="BTB_POZ DOMAIN PROTEIN"/>
    <property type="match status" value="1"/>
</dbReference>
<evidence type="ECO:0000259" key="1">
    <source>
        <dbReference type="PROSITE" id="PS50097"/>
    </source>
</evidence>
<feature type="domain" description="BTB" evidence="1">
    <location>
        <begin position="27"/>
        <end position="94"/>
    </location>
</feature>
<dbReference type="AlphaFoldDB" id="A0AB34KQX6"/>
<dbReference type="InterPro" id="IPR011333">
    <property type="entry name" value="SKP1/BTB/POZ_sf"/>
</dbReference>
<dbReference type="RefSeq" id="XP_069230310.1">
    <property type="nucleotide sequence ID" value="XM_069373063.1"/>
</dbReference>
<dbReference type="CDD" id="cd18186">
    <property type="entry name" value="BTB_POZ_ZBTB_KLHL-like"/>
    <property type="match status" value="1"/>
</dbReference>
<proteinExistence type="predicted"/>
<dbReference type="SUPFAM" id="SSF54695">
    <property type="entry name" value="POZ domain"/>
    <property type="match status" value="1"/>
</dbReference>
<dbReference type="PROSITE" id="PS50097">
    <property type="entry name" value="BTB"/>
    <property type="match status" value="1"/>
</dbReference>
<dbReference type="PANTHER" id="PTHR47843">
    <property type="entry name" value="BTB DOMAIN-CONTAINING PROTEIN-RELATED"/>
    <property type="match status" value="1"/>
</dbReference>
<dbReference type="InterPro" id="IPR000210">
    <property type="entry name" value="BTB/POZ_dom"/>
</dbReference>
<dbReference type="SMART" id="SM00225">
    <property type="entry name" value="BTB"/>
    <property type="match status" value="1"/>
</dbReference>
<gene>
    <name evidence="2" type="ORF">WHR41_04457</name>
</gene>
<evidence type="ECO:0000313" key="3">
    <source>
        <dbReference type="Proteomes" id="UP000803884"/>
    </source>
</evidence>
<dbReference type="EMBL" id="JAAQHG020000011">
    <property type="protein sequence ID" value="KAL1587205.1"/>
    <property type="molecule type" value="Genomic_DNA"/>
</dbReference>
<protein>
    <recommendedName>
        <fullName evidence="1">BTB domain-containing protein</fullName>
    </recommendedName>
</protein>
<reference evidence="2 3" key="1">
    <citation type="journal article" date="2020" name="Microbiol. Resour. Announc.">
        <title>Draft Genome Sequence of a Cladosporium Species Isolated from the Mesophotic Ascidian Didemnum maculosum.</title>
        <authorList>
            <person name="Gioti A."/>
            <person name="Siaperas R."/>
            <person name="Nikolaivits E."/>
            <person name="Le Goff G."/>
            <person name="Ouazzani J."/>
            <person name="Kotoulas G."/>
            <person name="Topakas E."/>
        </authorList>
    </citation>
    <scope>NUCLEOTIDE SEQUENCE [LARGE SCALE GENOMIC DNA]</scope>
    <source>
        <strain evidence="2 3">TM138-S3</strain>
    </source>
</reference>
<dbReference type="GeneID" id="96005901"/>
<keyword evidence="3" id="KW-1185">Reference proteome</keyword>
<dbReference type="Proteomes" id="UP000803884">
    <property type="component" value="Unassembled WGS sequence"/>
</dbReference>
<organism evidence="2 3">
    <name type="scientific">Cladosporium halotolerans</name>
    <dbReference type="NCBI Taxonomy" id="1052096"/>
    <lineage>
        <taxon>Eukaryota</taxon>
        <taxon>Fungi</taxon>
        <taxon>Dikarya</taxon>
        <taxon>Ascomycota</taxon>
        <taxon>Pezizomycotina</taxon>
        <taxon>Dothideomycetes</taxon>
        <taxon>Dothideomycetidae</taxon>
        <taxon>Cladosporiales</taxon>
        <taxon>Cladosporiaceae</taxon>
        <taxon>Cladosporium</taxon>
    </lineage>
</organism>
<comment type="caution">
    <text evidence="2">The sequence shown here is derived from an EMBL/GenBank/DDBJ whole genome shotgun (WGS) entry which is preliminary data.</text>
</comment>
<dbReference type="Pfam" id="PF00651">
    <property type="entry name" value="BTB"/>
    <property type="match status" value="1"/>
</dbReference>